<evidence type="ECO:0000313" key="5">
    <source>
        <dbReference type="Proteomes" id="UP000663829"/>
    </source>
</evidence>
<evidence type="ECO:0000313" key="2">
    <source>
        <dbReference type="EMBL" id="CAF1425922.1"/>
    </source>
</evidence>
<dbReference type="OrthoDB" id="10005904at2759"/>
<evidence type="ECO:0000313" key="3">
    <source>
        <dbReference type="EMBL" id="CAF3887675.1"/>
    </source>
</evidence>
<accession>A0A814QXR6</accession>
<dbReference type="EMBL" id="CAJOBC010006120">
    <property type="protein sequence ID" value="CAF3887675.1"/>
    <property type="molecule type" value="Genomic_DNA"/>
</dbReference>
<proteinExistence type="predicted"/>
<protein>
    <submittedName>
        <fullName evidence="1">Uncharacterized protein</fullName>
    </submittedName>
</protein>
<dbReference type="AlphaFoldDB" id="A0A814QXR6"/>
<evidence type="ECO:0000313" key="4">
    <source>
        <dbReference type="EMBL" id="CAF4225139.1"/>
    </source>
</evidence>
<keyword evidence="5" id="KW-1185">Reference proteome</keyword>
<dbReference type="Proteomes" id="UP000682733">
    <property type="component" value="Unassembled WGS sequence"/>
</dbReference>
<dbReference type="Pfam" id="PF14441">
    <property type="entry name" value="OTT_1508_deam"/>
    <property type="match status" value="1"/>
</dbReference>
<evidence type="ECO:0000313" key="1">
    <source>
        <dbReference type="EMBL" id="CAF1124178.1"/>
    </source>
</evidence>
<organism evidence="1 5">
    <name type="scientific">Didymodactylos carnosus</name>
    <dbReference type="NCBI Taxonomy" id="1234261"/>
    <lineage>
        <taxon>Eukaryota</taxon>
        <taxon>Metazoa</taxon>
        <taxon>Spiralia</taxon>
        <taxon>Gnathifera</taxon>
        <taxon>Rotifera</taxon>
        <taxon>Eurotatoria</taxon>
        <taxon>Bdelloidea</taxon>
        <taxon>Philodinida</taxon>
        <taxon>Philodinidae</taxon>
        <taxon>Didymodactylos</taxon>
    </lineage>
</organism>
<sequence length="434" mass="50383">MADTIHSYVMLCRELSFSEEKTRDPQSSSEEAKFLSSLALILNGNQQYTPMYVHEAEKTILVARNEKIRSTDKRYFDRFFRQIRTYAGTCFDRDKATTTAGITAQLRSLIFEYNSEKIVNRFEASTQSQSEAVDRQSFYTQYLEGIDNIEQNHVPNVSLMKLTDQQLLSATGIAVLLYESRLFQYMLNNFPETASRGVYYFEKISAHYRSTNLLLKCLISQKDRYLQIYKVVSWKIVEPIKEKRSLIITPRKAFENIWKDMFESTSSPSTLNLSEAIDRQSFYTQHLEGIDNIEQNHVPNVCLHAEILLIDFLLKNSINETINTNDVEIGISKMSCLPCSYYIEELNKKYSRFFCLLGSTHGKTYPKWTYRNNEDSSILNVINEKLIDKVKQSIKRRCLQTNRAGPVKSGDSDIMHTSLGEDEFDSIDFDIIRY</sequence>
<dbReference type="Proteomes" id="UP000681722">
    <property type="component" value="Unassembled WGS sequence"/>
</dbReference>
<gene>
    <name evidence="1" type="ORF">GPM918_LOCUS19845</name>
    <name evidence="2" type="ORF">OVA965_LOCUS33854</name>
    <name evidence="3" type="ORF">SRO942_LOCUS19841</name>
    <name evidence="4" type="ORF">TMI583_LOCUS34757</name>
</gene>
<reference evidence="1" key="1">
    <citation type="submission" date="2021-02" db="EMBL/GenBank/DDBJ databases">
        <authorList>
            <person name="Nowell W R."/>
        </authorList>
    </citation>
    <scope>NUCLEOTIDE SEQUENCE</scope>
</reference>
<dbReference type="EMBL" id="CAJNOK010027792">
    <property type="protein sequence ID" value="CAF1425922.1"/>
    <property type="molecule type" value="Genomic_DNA"/>
</dbReference>
<dbReference type="EMBL" id="CAJOBA010049566">
    <property type="protein sequence ID" value="CAF4225139.1"/>
    <property type="molecule type" value="Genomic_DNA"/>
</dbReference>
<name>A0A814QXR6_9BILA</name>
<dbReference type="EMBL" id="CAJNOQ010006121">
    <property type="protein sequence ID" value="CAF1124178.1"/>
    <property type="molecule type" value="Genomic_DNA"/>
</dbReference>
<dbReference type="Proteomes" id="UP000663829">
    <property type="component" value="Unassembled WGS sequence"/>
</dbReference>
<comment type="caution">
    <text evidence="1">The sequence shown here is derived from an EMBL/GenBank/DDBJ whole genome shotgun (WGS) entry which is preliminary data.</text>
</comment>
<dbReference type="InterPro" id="IPR027796">
    <property type="entry name" value="OTT_1508_deam-like"/>
</dbReference>
<dbReference type="Proteomes" id="UP000677228">
    <property type="component" value="Unassembled WGS sequence"/>
</dbReference>